<dbReference type="SUPFAM" id="SSF51215">
    <property type="entry name" value="Regulatory protein AraC"/>
    <property type="match status" value="1"/>
</dbReference>
<dbReference type="PROSITE" id="PS01124">
    <property type="entry name" value="HTH_ARAC_FAMILY_2"/>
    <property type="match status" value="1"/>
</dbReference>
<keyword evidence="3" id="KW-0804">Transcription</keyword>
<dbReference type="STRING" id="692418.SAMN04488029_1155"/>
<dbReference type="RefSeq" id="WP_084371445.1">
    <property type="nucleotide sequence ID" value="NZ_FWYF01000001.1"/>
</dbReference>
<dbReference type="InterPro" id="IPR020449">
    <property type="entry name" value="Tscrpt_reg_AraC-type_HTH"/>
</dbReference>
<dbReference type="InterPro" id="IPR018060">
    <property type="entry name" value="HTH_AraC"/>
</dbReference>
<dbReference type="AlphaFoldDB" id="A0A1W2G8H7"/>
<protein>
    <submittedName>
        <fullName evidence="5">AraC-type DNA-binding protein</fullName>
    </submittedName>
</protein>
<dbReference type="InterPro" id="IPR037923">
    <property type="entry name" value="HTH-like"/>
</dbReference>
<name>A0A1W2G8H7_REIFA</name>
<evidence type="ECO:0000256" key="2">
    <source>
        <dbReference type="ARBA" id="ARBA00023125"/>
    </source>
</evidence>
<gene>
    <name evidence="5" type="ORF">SAMN04488029_1155</name>
</gene>
<keyword evidence="6" id="KW-1185">Reference proteome</keyword>
<dbReference type="PANTHER" id="PTHR43280">
    <property type="entry name" value="ARAC-FAMILY TRANSCRIPTIONAL REGULATOR"/>
    <property type="match status" value="1"/>
</dbReference>
<dbReference type="Proteomes" id="UP000192472">
    <property type="component" value="Unassembled WGS sequence"/>
</dbReference>
<evidence type="ECO:0000256" key="3">
    <source>
        <dbReference type="ARBA" id="ARBA00023163"/>
    </source>
</evidence>
<evidence type="ECO:0000313" key="5">
    <source>
        <dbReference type="EMBL" id="SMD32804.1"/>
    </source>
</evidence>
<dbReference type="Gene3D" id="2.60.120.10">
    <property type="entry name" value="Jelly Rolls"/>
    <property type="match status" value="1"/>
</dbReference>
<organism evidence="5 6">
    <name type="scientific">Reichenbachiella faecimaris</name>
    <dbReference type="NCBI Taxonomy" id="692418"/>
    <lineage>
        <taxon>Bacteria</taxon>
        <taxon>Pseudomonadati</taxon>
        <taxon>Bacteroidota</taxon>
        <taxon>Cytophagia</taxon>
        <taxon>Cytophagales</taxon>
        <taxon>Reichenbachiellaceae</taxon>
        <taxon>Reichenbachiella</taxon>
    </lineage>
</organism>
<keyword evidence="1" id="KW-0805">Transcription regulation</keyword>
<keyword evidence="2 5" id="KW-0238">DNA-binding</keyword>
<dbReference type="PROSITE" id="PS00041">
    <property type="entry name" value="HTH_ARAC_FAMILY_1"/>
    <property type="match status" value="1"/>
</dbReference>
<reference evidence="5 6" key="1">
    <citation type="submission" date="2017-04" db="EMBL/GenBank/DDBJ databases">
        <authorList>
            <person name="Afonso C.L."/>
            <person name="Miller P.J."/>
            <person name="Scott M.A."/>
            <person name="Spackman E."/>
            <person name="Goraichik I."/>
            <person name="Dimitrov K.M."/>
            <person name="Suarez D.L."/>
            <person name="Swayne D.E."/>
        </authorList>
    </citation>
    <scope>NUCLEOTIDE SEQUENCE [LARGE SCALE GENOMIC DNA]</scope>
    <source>
        <strain evidence="5 6">DSM 26133</strain>
    </source>
</reference>
<dbReference type="InterPro" id="IPR018062">
    <property type="entry name" value="HTH_AraC-typ_CS"/>
</dbReference>
<accession>A0A1W2G8H7</accession>
<dbReference type="InterPro" id="IPR003313">
    <property type="entry name" value="AraC-bd"/>
</dbReference>
<sequence length="287" mass="33763">MKGIPVYSIEKFKAGGEKPYQVEVFDANRHFEVEYPHCHDFFEVLFLTQGSGVHIIDNNSYEIKPPCIFFLSPGQAHKLELSEDVSGYIFLFTGEFYLLDKSNQNKLLEYPFFFNVKQDNPPLLIKNKTEQAFLESLFKKGCEEMNKTDQGSYELSHALLELILCSCERLYPPEYLEGVKQKGHVLVKRFRELIEEKYHQNLSIKDYANLLNVSENHLTHLVKERTSKTSKELIREKQIIEIKRLLKYSDYSITQIADHLNFKDQSYFTKFFKKSEGITPLDYRENR</sequence>
<dbReference type="PRINTS" id="PR00032">
    <property type="entry name" value="HTHARAC"/>
</dbReference>
<dbReference type="PANTHER" id="PTHR43280:SF32">
    <property type="entry name" value="TRANSCRIPTIONAL REGULATORY PROTEIN"/>
    <property type="match status" value="1"/>
</dbReference>
<proteinExistence type="predicted"/>
<dbReference type="GO" id="GO:0003700">
    <property type="term" value="F:DNA-binding transcription factor activity"/>
    <property type="evidence" value="ECO:0007669"/>
    <property type="project" value="InterPro"/>
</dbReference>
<dbReference type="Gene3D" id="1.10.10.60">
    <property type="entry name" value="Homeodomain-like"/>
    <property type="match status" value="1"/>
</dbReference>
<dbReference type="Pfam" id="PF02311">
    <property type="entry name" value="AraC_binding"/>
    <property type="match status" value="1"/>
</dbReference>
<dbReference type="Pfam" id="PF12833">
    <property type="entry name" value="HTH_18"/>
    <property type="match status" value="1"/>
</dbReference>
<evidence type="ECO:0000259" key="4">
    <source>
        <dbReference type="PROSITE" id="PS01124"/>
    </source>
</evidence>
<dbReference type="OrthoDB" id="9793451at2"/>
<dbReference type="InterPro" id="IPR009057">
    <property type="entry name" value="Homeodomain-like_sf"/>
</dbReference>
<dbReference type="InterPro" id="IPR014710">
    <property type="entry name" value="RmlC-like_jellyroll"/>
</dbReference>
<dbReference type="GO" id="GO:0043565">
    <property type="term" value="F:sequence-specific DNA binding"/>
    <property type="evidence" value="ECO:0007669"/>
    <property type="project" value="InterPro"/>
</dbReference>
<dbReference type="SMART" id="SM00342">
    <property type="entry name" value="HTH_ARAC"/>
    <property type="match status" value="1"/>
</dbReference>
<evidence type="ECO:0000313" key="6">
    <source>
        <dbReference type="Proteomes" id="UP000192472"/>
    </source>
</evidence>
<dbReference type="EMBL" id="FWYF01000001">
    <property type="protein sequence ID" value="SMD32804.1"/>
    <property type="molecule type" value="Genomic_DNA"/>
</dbReference>
<dbReference type="SUPFAM" id="SSF46689">
    <property type="entry name" value="Homeodomain-like"/>
    <property type="match status" value="1"/>
</dbReference>
<feature type="domain" description="HTH araC/xylS-type" evidence="4">
    <location>
        <begin position="188"/>
        <end position="286"/>
    </location>
</feature>
<evidence type="ECO:0000256" key="1">
    <source>
        <dbReference type="ARBA" id="ARBA00023015"/>
    </source>
</evidence>